<evidence type="ECO:0000256" key="1">
    <source>
        <dbReference type="SAM" id="Phobius"/>
    </source>
</evidence>
<sequence>MTKPERQLLVRRHEAKTHGAQWMLWMLWVPSIGIVSGLLVMLFAYRLLSRELERRARRTPSQPLPASG</sequence>
<evidence type="ECO:0000313" key="5">
    <source>
        <dbReference type="Proteomes" id="UP000195953"/>
    </source>
</evidence>
<organism evidence="3 5">
    <name type="scientific">Xanthomonas fragariae</name>
    <dbReference type="NCBI Taxonomy" id="48664"/>
    <lineage>
        <taxon>Bacteria</taxon>
        <taxon>Pseudomonadati</taxon>
        <taxon>Pseudomonadota</taxon>
        <taxon>Gammaproteobacteria</taxon>
        <taxon>Lysobacterales</taxon>
        <taxon>Lysobacteraceae</taxon>
        <taxon>Xanthomonas</taxon>
    </lineage>
</organism>
<evidence type="ECO:0000313" key="2">
    <source>
        <dbReference type="EMBL" id="SMQ99985.1"/>
    </source>
</evidence>
<evidence type="ECO:0000313" key="4">
    <source>
        <dbReference type="Proteomes" id="UP000195877"/>
    </source>
</evidence>
<keyword evidence="1" id="KW-0812">Transmembrane</keyword>
<dbReference type="EMBL" id="LT853882">
    <property type="protein sequence ID" value="SMQ99985.1"/>
    <property type="molecule type" value="Genomic_DNA"/>
</dbReference>
<keyword evidence="1" id="KW-0472">Membrane</keyword>
<feature type="transmembrane region" description="Helical" evidence="1">
    <location>
        <begin position="22"/>
        <end position="48"/>
    </location>
</feature>
<reference evidence="2 4" key="2">
    <citation type="submission" date="2017-05" db="EMBL/GenBank/DDBJ databases">
        <authorList>
            <person name="Blom J."/>
        </authorList>
    </citation>
    <scope>NUCLEOTIDE SEQUENCE [LARGE SCALE GENOMIC DNA]</scope>
    <source>
        <strain evidence="2">PD885</strain>
    </source>
</reference>
<evidence type="ECO:0000313" key="3">
    <source>
        <dbReference type="EMBL" id="SMR02561.1"/>
    </source>
</evidence>
<dbReference type="Proteomes" id="UP000195953">
    <property type="component" value="Chromosome 1"/>
</dbReference>
<name>A0A1Y6H8Y8_9XANT</name>
<accession>A0A1Y6H8Y8</accession>
<keyword evidence="1" id="KW-1133">Transmembrane helix</keyword>
<keyword evidence="4" id="KW-1185">Reference proteome</keyword>
<protein>
    <submittedName>
        <fullName evidence="3">Sensor protein</fullName>
    </submittedName>
</protein>
<gene>
    <name evidence="3" type="ORF">PD5205_01248</name>
    <name evidence="2" type="ORF">PD885_02757</name>
</gene>
<dbReference type="AlphaFoldDB" id="A0A1Y6H8Y8"/>
<proteinExistence type="predicted"/>
<reference evidence="3 5" key="1">
    <citation type="submission" date="2017-05" db="EMBL/GenBank/DDBJ databases">
        <authorList>
            <person name="Song R."/>
            <person name="Chenine A.L."/>
            <person name="Ruprecht R.M."/>
        </authorList>
    </citation>
    <scope>NUCLEOTIDE SEQUENCE [LARGE SCALE GENOMIC DNA]</scope>
    <source>
        <strain evidence="3">PD5205</strain>
    </source>
</reference>
<dbReference type="EMBL" id="LT853885">
    <property type="protein sequence ID" value="SMR02561.1"/>
    <property type="molecule type" value="Genomic_DNA"/>
</dbReference>
<dbReference type="Proteomes" id="UP000195877">
    <property type="component" value="Chromosome 1"/>
</dbReference>